<dbReference type="PANTHER" id="PTHR42084:SF1">
    <property type="entry name" value="SERINE_THREONINE-PROTEIN KINASE PPK6"/>
    <property type="match status" value="1"/>
</dbReference>
<evidence type="ECO:0000313" key="2">
    <source>
        <dbReference type="EMBL" id="KAL2271675.1"/>
    </source>
</evidence>
<feature type="compositionally biased region" description="Acidic residues" evidence="1">
    <location>
        <begin position="222"/>
        <end position="238"/>
    </location>
</feature>
<feature type="compositionally biased region" description="Low complexity" evidence="1">
    <location>
        <begin position="404"/>
        <end position="413"/>
    </location>
</feature>
<sequence>MSADLFAAFGDLSETAPPQPNDHQGKLGQGALNNNNNPVATSATQDLFSLIAPSAPAPQQPTGQQPSFWTQSQPATAQPSLFTASPATQPPKTDDPWGQLSSLGSQGGIQSQPPSSFPPLHQQSAQADDDDGWGDFVDPTEAAPPPPPTATATATTTTAAPLRSRVTRASTIDMMTNKLVDLGLDTSTPEPWQQRPSWEKDSKPEKPKKPVHNPDPNVLFDADFEAENELDEDDEFGDFETGTPVTSVSPAAPATSALDLLSLASTTVPPKKQPPGLNLANAAFNASPASYPEAPKSPYPEAPKSPYGSFHDRKPEQIKQLQVKPPAAKIPKDPHEASPSPVTAWPTVEAEGFGSNWEEFKDLPGTKPAASQRASKPQAKPALTSALPSSDWDWKDWTAEENPSTTATASSAAPEDKPGPPPTNIPPPAILLSLFPQLLDLASASLLKPLLTLAPSSPAYQRVVGAEATLNFLRGYLSLATVAAHIITGRKHRWHRDRFLSQNMSISAAPAGGGQRGMKLASIDRSHSAHDDREAAEVAAVWKRNVGRLRSVVAAVNAAHQASGTATLRVPEVAVGLAVSTAKGVPTAPKACVVCGLKREERVVKVDVGVEDSFGEWWVEFWGHRECRNFWLQHEKELRSR</sequence>
<feature type="region of interest" description="Disordered" evidence="1">
    <location>
        <begin position="287"/>
        <end position="425"/>
    </location>
</feature>
<feature type="compositionally biased region" description="Basic and acidic residues" evidence="1">
    <location>
        <begin position="197"/>
        <end position="208"/>
    </location>
</feature>
<name>A0ABR4DN02_9PEZI</name>
<keyword evidence="3" id="KW-1185">Reference proteome</keyword>
<feature type="compositionally biased region" description="Low complexity" evidence="1">
    <location>
        <begin position="150"/>
        <end position="161"/>
    </location>
</feature>
<dbReference type="GeneID" id="98121806"/>
<protein>
    <submittedName>
        <fullName evidence="2">Uncharacterized protein</fullName>
    </submittedName>
</protein>
<dbReference type="RefSeq" id="XP_070870399.1">
    <property type="nucleotide sequence ID" value="XM_071007162.1"/>
</dbReference>
<evidence type="ECO:0000256" key="1">
    <source>
        <dbReference type="SAM" id="MobiDB-lite"/>
    </source>
</evidence>
<dbReference type="PANTHER" id="PTHR42084">
    <property type="entry name" value="YALI0E26631P"/>
    <property type="match status" value="1"/>
</dbReference>
<accession>A0ABR4DN02</accession>
<feature type="compositionally biased region" description="Polar residues" evidence="1">
    <location>
        <begin position="185"/>
        <end position="195"/>
    </location>
</feature>
<dbReference type="EMBL" id="JAZGUE010000001">
    <property type="protein sequence ID" value="KAL2271675.1"/>
    <property type="molecule type" value="Genomic_DNA"/>
</dbReference>
<proteinExistence type="predicted"/>
<gene>
    <name evidence="2" type="ORF">VTJ83DRAFT_1046</name>
</gene>
<organism evidence="2 3">
    <name type="scientific">Remersonia thermophila</name>
    <dbReference type="NCBI Taxonomy" id="72144"/>
    <lineage>
        <taxon>Eukaryota</taxon>
        <taxon>Fungi</taxon>
        <taxon>Dikarya</taxon>
        <taxon>Ascomycota</taxon>
        <taxon>Pezizomycotina</taxon>
        <taxon>Sordariomycetes</taxon>
        <taxon>Sordariomycetidae</taxon>
        <taxon>Sordariales</taxon>
        <taxon>Sordariales incertae sedis</taxon>
        <taxon>Remersonia</taxon>
    </lineage>
</organism>
<feature type="compositionally biased region" description="Low complexity" evidence="1">
    <location>
        <begin position="239"/>
        <end position="251"/>
    </location>
</feature>
<feature type="compositionally biased region" description="Low complexity" evidence="1">
    <location>
        <begin position="98"/>
        <end position="124"/>
    </location>
</feature>
<dbReference type="Proteomes" id="UP001600064">
    <property type="component" value="Unassembled WGS sequence"/>
</dbReference>
<feature type="compositionally biased region" description="Polar residues" evidence="1">
    <location>
        <begin position="31"/>
        <end position="47"/>
    </location>
</feature>
<feature type="region of interest" description="Disordered" evidence="1">
    <location>
        <begin position="1"/>
        <end position="251"/>
    </location>
</feature>
<comment type="caution">
    <text evidence="2">The sequence shown here is derived from an EMBL/GenBank/DDBJ whole genome shotgun (WGS) entry which is preliminary data.</text>
</comment>
<reference evidence="2 3" key="1">
    <citation type="journal article" date="2024" name="Commun. Biol.">
        <title>Comparative genomic analysis of thermophilic fungi reveals convergent evolutionary adaptations and gene losses.</title>
        <authorList>
            <person name="Steindorff A.S."/>
            <person name="Aguilar-Pontes M.V."/>
            <person name="Robinson A.J."/>
            <person name="Andreopoulos B."/>
            <person name="LaButti K."/>
            <person name="Kuo A."/>
            <person name="Mondo S."/>
            <person name="Riley R."/>
            <person name="Otillar R."/>
            <person name="Haridas S."/>
            <person name="Lipzen A."/>
            <person name="Grimwood J."/>
            <person name="Schmutz J."/>
            <person name="Clum A."/>
            <person name="Reid I.D."/>
            <person name="Moisan M.C."/>
            <person name="Butler G."/>
            <person name="Nguyen T.T.M."/>
            <person name="Dewar K."/>
            <person name="Conant G."/>
            <person name="Drula E."/>
            <person name="Henrissat B."/>
            <person name="Hansel C."/>
            <person name="Singer S."/>
            <person name="Hutchinson M.I."/>
            <person name="de Vries R.P."/>
            <person name="Natvig D.O."/>
            <person name="Powell A.J."/>
            <person name="Tsang A."/>
            <person name="Grigoriev I.V."/>
        </authorList>
    </citation>
    <scope>NUCLEOTIDE SEQUENCE [LARGE SCALE GENOMIC DNA]</scope>
    <source>
        <strain evidence="2 3">ATCC 22073</strain>
    </source>
</reference>
<feature type="compositionally biased region" description="Polar residues" evidence="1">
    <location>
        <begin position="67"/>
        <end position="91"/>
    </location>
</feature>
<evidence type="ECO:0000313" key="3">
    <source>
        <dbReference type="Proteomes" id="UP001600064"/>
    </source>
</evidence>